<dbReference type="Pfam" id="PF07731">
    <property type="entry name" value="Cu-oxidase_2"/>
    <property type="match status" value="1"/>
</dbReference>
<evidence type="ECO:0000259" key="6">
    <source>
        <dbReference type="Pfam" id="PF07732"/>
    </source>
</evidence>
<feature type="region of interest" description="Disordered" evidence="4">
    <location>
        <begin position="1"/>
        <end position="28"/>
    </location>
</feature>
<comment type="similarity">
    <text evidence="1">Belongs to the multicopper oxidase family.</text>
</comment>
<feature type="domain" description="Plastocyanin-like" evidence="6">
    <location>
        <begin position="67"/>
        <end position="197"/>
    </location>
</feature>
<evidence type="ECO:0000256" key="3">
    <source>
        <dbReference type="ARBA" id="ARBA00023002"/>
    </source>
</evidence>
<dbReference type="GO" id="GO:0016491">
    <property type="term" value="F:oxidoreductase activity"/>
    <property type="evidence" value="ECO:0007669"/>
    <property type="project" value="UniProtKB-KW"/>
</dbReference>
<proteinExistence type="inferred from homology"/>
<evidence type="ECO:0000256" key="1">
    <source>
        <dbReference type="ARBA" id="ARBA00010609"/>
    </source>
</evidence>
<gene>
    <name evidence="7" type="ORF">GFH48_03515</name>
</gene>
<evidence type="ECO:0000313" key="8">
    <source>
        <dbReference type="Proteomes" id="UP000326179"/>
    </source>
</evidence>
<dbReference type="InterPro" id="IPR045087">
    <property type="entry name" value="Cu-oxidase_fam"/>
</dbReference>
<dbReference type="PROSITE" id="PS00080">
    <property type="entry name" value="MULTICOPPER_OXIDASE2"/>
    <property type="match status" value="1"/>
</dbReference>
<dbReference type="KEGG" id="sfy:GFH48_03515"/>
<feature type="domain" description="Plastocyanin-like" evidence="5">
    <location>
        <begin position="395"/>
        <end position="508"/>
    </location>
</feature>
<protein>
    <submittedName>
        <fullName evidence="7">Multicopper oxidase domain-containing protein</fullName>
    </submittedName>
</protein>
<evidence type="ECO:0000313" key="7">
    <source>
        <dbReference type="EMBL" id="QFZ78528.1"/>
    </source>
</evidence>
<dbReference type="InterPro" id="IPR002355">
    <property type="entry name" value="Cu_oxidase_Cu_BS"/>
</dbReference>
<keyword evidence="2" id="KW-0479">Metal-binding</keyword>
<evidence type="ECO:0000259" key="5">
    <source>
        <dbReference type="Pfam" id="PF07731"/>
    </source>
</evidence>
<dbReference type="InterPro" id="IPR008972">
    <property type="entry name" value="Cupredoxin"/>
</dbReference>
<dbReference type="PANTHER" id="PTHR48267:SF1">
    <property type="entry name" value="BILIRUBIN OXIDASE"/>
    <property type="match status" value="1"/>
</dbReference>
<dbReference type="SUPFAM" id="SSF49503">
    <property type="entry name" value="Cupredoxins"/>
    <property type="match status" value="3"/>
</dbReference>
<dbReference type="GO" id="GO:0005507">
    <property type="term" value="F:copper ion binding"/>
    <property type="evidence" value="ECO:0007669"/>
    <property type="project" value="InterPro"/>
</dbReference>
<dbReference type="Pfam" id="PF07732">
    <property type="entry name" value="Cu-oxidase_3"/>
    <property type="match status" value="1"/>
</dbReference>
<name>A0A5Q0LN74_9ACTN</name>
<evidence type="ECO:0000256" key="4">
    <source>
        <dbReference type="SAM" id="MobiDB-lite"/>
    </source>
</evidence>
<dbReference type="InterPro" id="IPR011706">
    <property type="entry name" value="Cu-oxidase_C"/>
</dbReference>
<sequence>MLGTLAGCTSPGSESGAAAGGGEFGGRTLTSAAELPERFSTPLPIPPVKRPARTTADTDYYDITAREARVEILPGLRTAIMGYDGIFPGPTIATRRGRRTVLRYRNQLDVPTVVHLHGGHTPPESDGFPTDLVLPATGGARFAEQAVGGRTSTGTRDYTYPLDQRAATLWYHDHRMGFTGPQVWRGLAGFLLVTDDEEAALPLPRAERDIPLMIADRAFDADGSLRYPSMDPRLISMAGVDADHMAGAAGDVVLVNGAPWPELEVDAARYRFRILNASNARRYELALDPAPHGGGPFTQIGSDQGLLAAPLRHTTLPIAPAERFDVVVDFSGWPVGTRVTLTNRAGGGGTGQIMRFVVARRATDDSRIPARLSSIEPLPTASATRRPWMFRKGRVTSMGTDAAGWVINGREFDPRRVDAAPRLGEVEVWRLATDAYHPVHIHLSPFQVLSRDGGPPGPADHGWKDTIDLRPKQYADVAVRFDDYAGRYLLHCHNLEHEDMAMMATFRTGR</sequence>
<accession>A0A5Q0LN74</accession>
<dbReference type="Proteomes" id="UP000326179">
    <property type="component" value="Chromosome"/>
</dbReference>
<keyword evidence="3" id="KW-0560">Oxidoreductase</keyword>
<dbReference type="Gene3D" id="2.60.40.420">
    <property type="entry name" value="Cupredoxins - blue copper proteins"/>
    <property type="match status" value="4"/>
</dbReference>
<keyword evidence="8" id="KW-1185">Reference proteome</keyword>
<dbReference type="EMBL" id="CP045643">
    <property type="protein sequence ID" value="QFZ78528.1"/>
    <property type="molecule type" value="Genomic_DNA"/>
</dbReference>
<dbReference type="InterPro" id="IPR011707">
    <property type="entry name" value="Cu-oxidase-like_N"/>
</dbReference>
<dbReference type="PANTHER" id="PTHR48267">
    <property type="entry name" value="CUPREDOXIN SUPERFAMILY PROTEIN"/>
    <property type="match status" value="1"/>
</dbReference>
<dbReference type="AlphaFoldDB" id="A0A5Q0LN74"/>
<reference evidence="7 8" key="1">
    <citation type="submission" date="2019-10" db="EMBL/GenBank/DDBJ databases">
        <title>A novel species.</title>
        <authorList>
            <person name="Gao J."/>
        </authorList>
    </citation>
    <scope>NUCLEOTIDE SEQUENCE [LARGE SCALE GENOMIC DNA]</scope>
    <source>
        <strain evidence="7 8">QMT-28</strain>
    </source>
</reference>
<evidence type="ECO:0000256" key="2">
    <source>
        <dbReference type="ARBA" id="ARBA00022723"/>
    </source>
</evidence>
<organism evidence="7 8">
    <name type="scientific">Streptomyces fagopyri</name>
    <dbReference type="NCBI Taxonomy" id="2662397"/>
    <lineage>
        <taxon>Bacteria</taxon>
        <taxon>Bacillati</taxon>
        <taxon>Actinomycetota</taxon>
        <taxon>Actinomycetes</taxon>
        <taxon>Kitasatosporales</taxon>
        <taxon>Streptomycetaceae</taxon>
        <taxon>Streptomyces</taxon>
    </lineage>
</organism>